<feature type="region of interest" description="Disordered" evidence="1">
    <location>
        <begin position="257"/>
        <end position="400"/>
    </location>
</feature>
<feature type="region of interest" description="Disordered" evidence="1">
    <location>
        <begin position="182"/>
        <end position="244"/>
    </location>
</feature>
<evidence type="ECO:0000313" key="2">
    <source>
        <dbReference type="EMBL" id="RPB27648.1"/>
    </source>
</evidence>
<dbReference type="SUPFAM" id="SSF52833">
    <property type="entry name" value="Thioredoxin-like"/>
    <property type="match status" value="1"/>
</dbReference>
<feature type="compositionally biased region" description="Low complexity" evidence="1">
    <location>
        <begin position="273"/>
        <end position="292"/>
    </location>
</feature>
<gene>
    <name evidence="2" type="ORF">L211DRAFT_846403</name>
</gene>
<feature type="compositionally biased region" description="Low complexity" evidence="1">
    <location>
        <begin position="212"/>
        <end position="227"/>
    </location>
</feature>
<feature type="compositionally biased region" description="Low complexity" evidence="1">
    <location>
        <begin position="182"/>
        <end position="196"/>
    </location>
</feature>
<dbReference type="Proteomes" id="UP000267821">
    <property type="component" value="Unassembled WGS sequence"/>
</dbReference>
<dbReference type="InParanoid" id="A0A3N4M151"/>
<dbReference type="STRING" id="1051890.A0A3N4M151"/>
<proteinExistence type="predicted"/>
<name>A0A3N4M151_9PEZI</name>
<feature type="compositionally biased region" description="Low complexity" evidence="1">
    <location>
        <begin position="361"/>
        <end position="375"/>
    </location>
</feature>
<dbReference type="EMBL" id="ML121531">
    <property type="protein sequence ID" value="RPB27648.1"/>
    <property type="molecule type" value="Genomic_DNA"/>
</dbReference>
<protein>
    <submittedName>
        <fullName evidence="2">Uncharacterized protein</fullName>
    </submittedName>
</protein>
<accession>A0A3N4M151</accession>
<feature type="region of interest" description="Disordered" evidence="1">
    <location>
        <begin position="133"/>
        <end position="155"/>
    </location>
</feature>
<feature type="compositionally biased region" description="Basic and acidic residues" evidence="1">
    <location>
        <begin position="257"/>
        <end position="267"/>
    </location>
</feature>
<sequence>MSILGLPAPAAGVLKEVPDITRDSETYFLLTSLTSGQSAIITATSRLELLLITMKVPFVAVDVATDEKARLLWKRRGNGKRLPVVVHDGVVLGNFEDMEQANEWGELKQTLGIAPPPRPPSLARSASISSVASVSTTASKKPSAHPLPSSDPVPTTQITVPIMQAAAQAAALAAQRRQSGILSSSASIKSDRSFASTVKQPAPEEEEPSAHVEVPAPKVEEPAPTVEQPAPTVEQPAPKGEEIVLKIEEPIPEVKEEIPVPKVKEPKAATSSMRNRAPVPAAARRNFAAPMAKTVAERAIRATGRASIDEKRIPTSRPGSRASARPESRASDIRPESRISVRPDSKRMTITGQEKKAPSITARSVKSVSSASTVKPTDRGNKASKKEKSKIDKLKKKEVK</sequence>
<dbReference type="Gene3D" id="3.40.30.10">
    <property type="entry name" value="Glutaredoxin"/>
    <property type="match status" value="1"/>
</dbReference>
<dbReference type="PROSITE" id="PS51354">
    <property type="entry name" value="GLUTAREDOXIN_2"/>
    <property type="match status" value="1"/>
</dbReference>
<keyword evidence="3" id="KW-1185">Reference proteome</keyword>
<evidence type="ECO:0000313" key="3">
    <source>
        <dbReference type="Proteomes" id="UP000267821"/>
    </source>
</evidence>
<evidence type="ECO:0000256" key="1">
    <source>
        <dbReference type="SAM" id="MobiDB-lite"/>
    </source>
</evidence>
<feature type="compositionally biased region" description="Basic and acidic residues" evidence="1">
    <location>
        <begin position="376"/>
        <end position="392"/>
    </location>
</feature>
<feature type="compositionally biased region" description="Basic and acidic residues" evidence="1">
    <location>
        <begin position="324"/>
        <end position="357"/>
    </location>
</feature>
<dbReference type="AlphaFoldDB" id="A0A3N4M151"/>
<dbReference type="InterPro" id="IPR036249">
    <property type="entry name" value="Thioredoxin-like_sf"/>
</dbReference>
<dbReference type="OrthoDB" id="9932926at2759"/>
<organism evidence="2 3">
    <name type="scientific">Terfezia boudieri ATCC MYA-4762</name>
    <dbReference type="NCBI Taxonomy" id="1051890"/>
    <lineage>
        <taxon>Eukaryota</taxon>
        <taxon>Fungi</taxon>
        <taxon>Dikarya</taxon>
        <taxon>Ascomycota</taxon>
        <taxon>Pezizomycotina</taxon>
        <taxon>Pezizomycetes</taxon>
        <taxon>Pezizales</taxon>
        <taxon>Pezizaceae</taxon>
        <taxon>Terfezia</taxon>
    </lineage>
</organism>
<reference evidence="2 3" key="1">
    <citation type="journal article" date="2018" name="Nat. Ecol. Evol.">
        <title>Pezizomycetes genomes reveal the molecular basis of ectomycorrhizal truffle lifestyle.</title>
        <authorList>
            <person name="Murat C."/>
            <person name="Payen T."/>
            <person name="Noel B."/>
            <person name="Kuo A."/>
            <person name="Morin E."/>
            <person name="Chen J."/>
            <person name="Kohler A."/>
            <person name="Krizsan K."/>
            <person name="Balestrini R."/>
            <person name="Da Silva C."/>
            <person name="Montanini B."/>
            <person name="Hainaut M."/>
            <person name="Levati E."/>
            <person name="Barry K.W."/>
            <person name="Belfiori B."/>
            <person name="Cichocki N."/>
            <person name="Clum A."/>
            <person name="Dockter R.B."/>
            <person name="Fauchery L."/>
            <person name="Guy J."/>
            <person name="Iotti M."/>
            <person name="Le Tacon F."/>
            <person name="Lindquist E.A."/>
            <person name="Lipzen A."/>
            <person name="Malagnac F."/>
            <person name="Mello A."/>
            <person name="Molinier V."/>
            <person name="Miyauchi S."/>
            <person name="Poulain J."/>
            <person name="Riccioni C."/>
            <person name="Rubini A."/>
            <person name="Sitrit Y."/>
            <person name="Splivallo R."/>
            <person name="Traeger S."/>
            <person name="Wang M."/>
            <person name="Zifcakova L."/>
            <person name="Wipf D."/>
            <person name="Zambonelli A."/>
            <person name="Paolocci F."/>
            <person name="Nowrousian M."/>
            <person name="Ottonello S."/>
            <person name="Baldrian P."/>
            <person name="Spatafora J.W."/>
            <person name="Henrissat B."/>
            <person name="Nagy L.G."/>
            <person name="Aury J.M."/>
            <person name="Wincker P."/>
            <person name="Grigoriev I.V."/>
            <person name="Bonfante P."/>
            <person name="Martin F.M."/>
        </authorList>
    </citation>
    <scope>NUCLEOTIDE SEQUENCE [LARGE SCALE GENOMIC DNA]</scope>
    <source>
        <strain evidence="2 3">ATCC MYA-4762</strain>
    </source>
</reference>